<dbReference type="Proteomes" id="UP000007151">
    <property type="component" value="Unassembled WGS sequence"/>
</dbReference>
<dbReference type="eggNOG" id="ENOG502T6XP">
    <property type="taxonomic scope" value="Eukaryota"/>
</dbReference>
<reference evidence="2 3" key="1">
    <citation type="journal article" date="2011" name="Cell">
        <title>The monarch butterfly genome yields insights into long-distance migration.</title>
        <authorList>
            <person name="Zhan S."/>
            <person name="Merlin C."/>
            <person name="Boore J.L."/>
            <person name="Reppert S.M."/>
        </authorList>
    </citation>
    <scope>NUCLEOTIDE SEQUENCE [LARGE SCALE GENOMIC DNA]</scope>
    <source>
        <strain evidence="2">F-2</strain>
    </source>
</reference>
<evidence type="ECO:0000313" key="2">
    <source>
        <dbReference type="EMBL" id="OWR43411.1"/>
    </source>
</evidence>
<keyword evidence="3" id="KW-1185">Reference proteome</keyword>
<organism evidence="2 3">
    <name type="scientific">Danaus plexippus plexippus</name>
    <dbReference type="NCBI Taxonomy" id="278856"/>
    <lineage>
        <taxon>Eukaryota</taxon>
        <taxon>Metazoa</taxon>
        <taxon>Ecdysozoa</taxon>
        <taxon>Arthropoda</taxon>
        <taxon>Hexapoda</taxon>
        <taxon>Insecta</taxon>
        <taxon>Pterygota</taxon>
        <taxon>Neoptera</taxon>
        <taxon>Endopterygota</taxon>
        <taxon>Lepidoptera</taxon>
        <taxon>Glossata</taxon>
        <taxon>Ditrysia</taxon>
        <taxon>Papilionoidea</taxon>
        <taxon>Nymphalidae</taxon>
        <taxon>Danainae</taxon>
        <taxon>Danaini</taxon>
        <taxon>Danaina</taxon>
        <taxon>Danaus</taxon>
        <taxon>Danaus</taxon>
    </lineage>
</organism>
<proteinExistence type="predicted"/>
<gene>
    <name evidence="2" type="ORF">KGM_203583</name>
</gene>
<feature type="compositionally biased region" description="Polar residues" evidence="1">
    <location>
        <begin position="59"/>
        <end position="74"/>
    </location>
</feature>
<name>A0A212EPN0_DANPL</name>
<sequence length="2110" mass="243287">MESIRNIKDKIKSCVSCTEDLCPIIKERLERHIQTHNSSTNQEKVQYQKFRKFSGTESISNDLTMSSDEQTSTTDLREKGSERTPKDLLYREGLKNVIFEWAKNLPRYSNASSENIKQNIVNDLIEKLNKMHSEVEEDYYDTKLSMEINKFIDSLPMLSRLLENKEYLDQLKQVLVEKIYNLNNNINFHTTAGNKAQRNKSNLKDKASNTQEYYTAIEDSDNRRSLSKIYPFYKKTIQEPNVKINKQQNTKLENNIYKEMIFNWIEDIHRNLDKNEKMMMTDALTNRLKELLHSKTTSNYKLMLKAEIFNFLNDYADKLFLSPENYTYLNRLSEKIAVKLLSAKFSNEEVYSMSYTSCFKECPDDMSPWNCEQVDPYQHIVQEIVRGQLQKFNISTSIATDIINIILKNIKYICLRQDYYVEIHIFNILKFCTDLSDYNISTLTSNILDQIRTEATGKYLTAYNFVCFNNNGMTRTQSFISVYKSEQEIRGPNTLLPTLKRKLSANSNQQITMEEKKYVNRISQVLKAWVNVLPIEGSKLEKKKNENTIINNLAYDILDQVKLEQLVPETRVEKDKFLSFFINRWLNRLNWFHNIADAQPYVENLIQELKKVKYAKKTQISSGSNEMSPIDKNAIENEGPYGQPLKLQAILKEFISKYIEHNYDEDNALTREVFGHILKKELQKLSTPSRREVYTNLNNKEDDNLAFDNLYNELQFINIISDWLKELPLEGSFNVSGNEDRAQWIIDLAKIINEIEKSNSQSKDFQQQLKSRIMQCTEVLPIEDLYKENMSTFIDILISNIDELHSSPQCCAFANETGLSLNISSVPDHNISDFIEEYIRDKSDVIGDDELKLDACSLRIYKEVDNMAKDNPTSLSTSQVYNRLSEMSQPSVELGKRFNVKLNYAKEISNWLNNLPLLAIEDTKDVIITMISNLAEKMTERWQIKNVDSNNSQVDDKLKDYIRTWIKELPLDPKKDIVLPVVVQQIWNRMEKVNKGIDKPCAVLAGATENSKSICESLSPCCKRNPLTNDFEKLDPGTEIVEAIEGWCNNLPIQLDNISMERTLKEEFSTRLYKKINELNKIPDCFNNNITYLQMLEEEIDSGLNDLPQNPQLQHSRQMLKRQLLNKVNENRNVMREKTAGLKYRQELEKTIEISLPNPVFFHQKDCPGFNIYKSLLAQLFILENFDHAHDDFKINCIRKIRNKIDNHFENVENINAVSLTKDKLFNQLYGSLFSVPVPNENSIAREVEEIKTRCVIDVWFESLPIREAVGIEELLQREQIISMLAKRIHAFEKNCENPNDKINKEINKWLMKLPILPDHENSFDKLTHALLQGLILSKKERACKLSDRNVTLENFLLDKDNNKGNLATSQLAGPSSEGKLWFSPTSSSSPKIPRSCCKKGGKPTDLLLEVIEKWCQQLPLPENSQQDKDNAKTIRDSLVVRLIIKISELNLNLEAFENDLLYDSLLDDEIEDLMSTLPASVELQQNKIFLIKQFKESIKSIKPLIKNEKARYEYKQVLKNTADEILEPPQNVPTTKGALLRTLRDEIVDDFIVYNFSKGNENNRDVYKIMLQRVVQRYFFEKKSMSNDAESDPLTKGNQLMNELSKVPTPSDDAILDEVNEILMKFEVNVFFKELPIAEVESKLPLQSQVKYSLAKRLSDFKKDGFKNNHQEIKNEIIKSLHKVLDEIDPQKVDAFIKRLETTENPKFPQIFSSSNQNMSFPNDYVFRNDNPMSINNQNGAEQVANKENDVDQKWMSLLTGTSGAIGSNYHGTIQPTNYRKSTDNIVSPRAPGQDFDHSLNQSESSYKKICEGGVLTSSVIRKNETIQIIPNANGEVSNLRPNQYLGGSVGLKRDIPNTADTNQIMPRITNSLGQDLQPLDKDSIQQGGLGANLRQSNLSIRPQCPNSCAQQTDVGQELAIPCQALSNQSGQQSRYTCSDCCRNQKFPDAQKYTFNSFRPSSQFTSENKVVTQQQPCRPLSLLDRESSKQNVDEISIRSLPQDSLSQFSQNSSQAYSRCNKNCRRPSIVLLSPPYTDSNNLAIEDGKKPQANLEPITDENESRCSCISKSRKQCRGSPLCPVHMRKQCRVCNRPSPFRCMGPYRRYYGF</sequence>
<dbReference type="InParanoid" id="A0A212EPN0"/>
<accession>A0A212EPN0</accession>
<evidence type="ECO:0000313" key="3">
    <source>
        <dbReference type="Proteomes" id="UP000007151"/>
    </source>
</evidence>
<protein>
    <submittedName>
        <fullName evidence="2">Uncharacterized protein</fullName>
    </submittedName>
</protein>
<comment type="caution">
    <text evidence="2">The sequence shown here is derived from an EMBL/GenBank/DDBJ whole genome shotgun (WGS) entry which is preliminary data.</text>
</comment>
<dbReference type="EMBL" id="AGBW02013452">
    <property type="protein sequence ID" value="OWR43411.1"/>
    <property type="molecule type" value="Genomic_DNA"/>
</dbReference>
<dbReference type="KEGG" id="dpl:KGM_203583"/>
<evidence type="ECO:0000256" key="1">
    <source>
        <dbReference type="SAM" id="MobiDB-lite"/>
    </source>
</evidence>
<feature type="region of interest" description="Disordered" evidence="1">
    <location>
        <begin position="59"/>
        <end position="83"/>
    </location>
</feature>